<comment type="caution">
    <text evidence="1">The sequence shown here is derived from an EMBL/GenBank/DDBJ whole genome shotgun (WGS) entry which is preliminary data.</text>
</comment>
<gene>
    <name evidence="1" type="ORF">ACFQ2S_09270</name>
</gene>
<dbReference type="InterPro" id="IPR021251">
    <property type="entry name" value="DUF2793"/>
</dbReference>
<organism evidence="1 2">
    <name type="scientific">Tropicimonas aquimaris</name>
    <dbReference type="NCBI Taxonomy" id="914152"/>
    <lineage>
        <taxon>Bacteria</taxon>
        <taxon>Pseudomonadati</taxon>
        <taxon>Pseudomonadota</taxon>
        <taxon>Alphaproteobacteria</taxon>
        <taxon>Rhodobacterales</taxon>
        <taxon>Roseobacteraceae</taxon>
        <taxon>Tropicimonas</taxon>
    </lineage>
</organism>
<dbReference type="Proteomes" id="UP001597108">
    <property type="component" value="Unassembled WGS sequence"/>
</dbReference>
<name>A0ABW3IP16_9RHOB</name>
<keyword evidence="2" id="KW-1185">Reference proteome</keyword>
<protein>
    <submittedName>
        <fullName evidence="1">DUF2793 domain-containing protein</fullName>
    </submittedName>
</protein>
<dbReference type="RefSeq" id="WP_386074152.1">
    <property type="nucleotide sequence ID" value="NZ_JBHTJT010000008.1"/>
</dbReference>
<dbReference type="Pfam" id="PF10983">
    <property type="entry name" value="DUF2793"/>
    <property type="match status" value="1"/>
</dbReference>
<sequence length="236" mass="24511">MTDTPSLTLPLLQPAQAQKHVTVNEALVRLDGLTQLRLKSRQLTEPPASGVVDGDCYAVATGAQGDWSGQAGRVAIGSNGGWVFAQPLAGWRAWIEDEYSSAVFLNGAWSTDWLAGTDSGAASRIEVIGAEHVVTAGSAQNTTLMIPKESMVFACSARVTETLTGGLSSWSLGTPATQGQFGAGMGVAAGSYCTGLLSQPMTFYAETAVRLTPTGGTFGGGKLRLALHCYRISLPG</sequence>
<evidence type="ECO:0000313" key="2">
    <source>
        <dbReference type="Proteomes" id="UP001597108"/>
    </source>
</evidence>
<dbReference type="EMBL" id="JBHTJT010000008">
    <property type="protein sequence ID" value="MFD0979842.1"/>
    <property type="molecule type" value="Genomic_DNA"/>
</dbReference>
<proteinExistence type="predicted"/>
<evidence type="ECO:0000313" key="1">
    <source>
        <dbReference type="EMBL" id="MFD0979842.1"/>
    </source>
</evidence>
<reference evidence="2" key="1">
    <citation type="journal article" date="2019" name="Int. J. Syst. Evol. Microbiol.">
        <title>The Global Catalogue of Microorganisms (GCM) 10K type strain sequencing project: providing services to taxonomists for standard genome sequencing and annotation.</title>
        <authorList>
            <consortium name="The Broad Institute Genomics Platform"/>
            <consortium name="The Broad Institute Genome Sequencing Center for Infectious Disease"/>
            <person name="Wu L."/>
            <person name="Ma J."/>
        </authorList>
    </citation>
    <scope>NUCLEOTIDE SEQUENCE [LARGE SCALE GENOMIC DNA]</scope>
    <source>
        <strain evidence="2">CCUG 60524</strain>
    </source>
</reference>
<accession>A0ABW3IP16</accession>